<dbReference type="PANTHER" id="PTHR42855:SF2">
    <property type="entry name" value="DRUG RESISTANCE ABC TRANSPORTER,ATP-BINDING PROTEIN"/>
    <property type="match status" value="1"/>
</dbReference>
<dbReference type="InterPro" id="IPR051309">
    <property type="entry name" value="ABCF_ATPase"/>
</dbReference>
<gene>
    <name evidence="5" type="ORF">FC56_GL001408</name>
</gene>
<feature type="domain" description="ABC transporter" evidence="4">
    <location>
        <begin position="315"/>
        <end position="500"/>
    </location>
</feature>
<dbReference type="InterPro" id="IPR027417">
    <property type="entry name" value="P-loop_NTPase"/>
</dbReference>
<evidence type="ECO:0000256" key="3">
    <source>
        <dbReference type="SAM" id="MobiDB-lite"/>
    </source>
</evidence>
<dbReference type="PROSITE" id="PS00211">
    <property type="entry name" value="ABC_TRANSPORTER_1"/>
    <property type="match status" value="1"/>
</dbReference>
<evidence type="ECO:0000313" key="6">
    <source>
        <dbReference type="Proteomes" id="UP000051256"/>
    </source>
</evidence>
<dbReference type="GO" id="GO:0016887">
    <property type="term" value="F:ATP hydrolysis activity"/>
    <property type="evidence" value="ECO:0007669"/>
    <property type="project" value="InterPro"/>
</dbReference>
<proteinExistence type="predicted"/>
<feature type="region of interest" description="Disordered" evidence="3">
    <location>
        <begin position="232"/>
        <end position="257"/>
    </location>
</feature>
<evidence type="ECO:0000256" key="1">
    <source>
        <dbReference type="ARBA" id="ARBA00022741"/>
    </source>
</evidence>
<comment type="caution">
    <text evidence="5">The sequence shown here is derived from an EMBL/GenBank/DDBJ whole genome shotgun (WGS) entry which is preliminary data.</text>
</comment>
<accession>A0A0R2CXB8</accession>
<name>A0A0R2CXB8_9LACO</name>
<evidence type="ECO:0000313" key="5">
    <source>
        <dbReference type="EMBL" id="KRM94452.1"/>
    </source>
</evidence>
<dbReference type="GO" id="GO:0005524">
    <property type="term" value="F:ATP binding"/>
    <property type="evidence" value="ECO:0007669"/>
    <property type="project" value="UniProtKB-KW"/>
</dbReference>
<dbReference type="AlphaFoldDB" id="A0A0R2CXB8"/>
<dbReference type="PATRIC" id="fig|1423802.4.peg.1427"/>
<dbReference type="EMBL" id="AYZR01000004">
    <property type="protein sequence ID" value="KRM94452.1"/>
    <property type="molecule type" value="Genomic_DNA"/>
</dbReference>
<protein>
    <submittedName>
        <fullName evidence="5">ABC superfamily ATP binding cassette transporter, ABC protein</fullName>
    </submittedName>
</protein>
<dbReference type="Proteomes" id="UP000051256">
    <property type="component" value="Unassembled WGS sequence"/>
</dbReference>
<keyword evidence="2" id="KW-0067">ATP-binding</keyword>
<dbReference type="Gene3D" id="3.40.50.300">
    <property type="entry name" value="P-loop containing nucleotide triphosphate hydrolases"/>
    <property type="match status" value="2"/>
</dbReference>
<dbReference type="InterPro" id="IPR003593">
    <property type="entry name" value="AAA+_ATPase"/>
</dbReference>
<dbReference type="Pfam" id="PF00005">
    <property type="entry name" value="ABC_tran"/>
    <property type="match status" value="2"/>
</dbReference>
<organism evidence="5 6">
    <name type="scientific">Lentilactobacillus senioris DSM 24302 = JCM 17472</name>
    <dbReference type="NCBI Taxonomy" id="1423802"/>
    <lineage>
        <taxon>Bacteria</taxon>
        <taxon>Bacillati</taxon>
        <taxon>Bacillota</taxon>
        <taxon>Bacilli</taxon>
        <taxon>Lactobacillales</taxon>
        <taxon>Lactobacillaceae</taxon>
        <taxon>Lentilactobacillus</taxon>
    </lineage>
</organism>
<dbReference type="InterPro" id="IPR003439">
    <property type="entry name" value="ABC_transporter-like_ATP-bd"/>
</dbReference>
<keyword evidence="6" id="KW-1185">Reference proteome</keyword>
<evidence type="ECO:0000256" key="2">
    <source>
        <dbReference type="ARBA" id="ARBA00022840"/>
    </source>
</evidence>
<evidence type="ECO:0000259" key="4">
    <source>
        <dbReference type="PROSITE" id="PS50893"/>
    </source>
</evidence>
<reference evidence="5 6" key="1">
    <citation type="journal article" date="2015" name="Genome Announc.">
        <title>Expanding the biotechnology potential of lactobacilli through comparative genomics of 213 strains and associated genera.</title>
        <authorList>
            <person name="Sun Z."/>
            <person name="Harris H.M."/>
            <person name="McCann A."/>
            <person name="Guo C."/>
            <person name="Argimon S."/>
            <person name="Zhang W."/>
            <person name="Yang X."/>
            <person name="Jeffery I.B."/>
            <person name="Cooney J.C."/>
            <person name="Kagawa T.F."/>
            <person name="Liu W."/>
            <person name="Song Y."/>
            <person name="Salvetti E."/>
            <person name="Wrobel A."/>
            <person name="Rasinkangas P."/>
            <person name="Parkhill J."/>
            <person name="Rea M.C."/>
            <person name="O'Sullivan O."/>
            <person name="Ritari J."/>
            <person name="Douillard F.P."/>
            <person name="Paul Ross R."/>
            <person name="Yang R."/>
            <person name="Briner A.E."/>
            <person name="Felis G.E."/>
            <person name="de Vos W.M."/>
            <person name="Barrangou R."/>
            <person name="Klaenhammer T.R."/>
            <person name="Caufield P.W."/>
            <person name="Cui Y."/>
            <person name="Zhang H."/>
            <person name="O'Toole P.W."/>
        </authorList>
    </citation>
    <scope>NUCLEOTIDE SEQUENCE [LARGE SCALE GENOMIC DNA]</scope>
    <source>
        <strain evidence="5 6">DSM 24302</strain>
    </source>
</reference>
<keyword evidence="1" id="KW-0547">Nucleotide-binding</keyword>
<feature type="domain" description="ABC transporter" evidence="4">
    <location>
        <begin position="4"/>
        <end position="215"/>
    </location>
</feature>
<dbReference type="SMART" id="SM00382">
    <property type="entry name" value="AAA"/>
    <property type="match status" value="2"/>
</dbReference>
<dbReference type="STRING" id="1423802.FC56_GL001408"/>
<dbReference type="NCBIfam" id="NF000355">
    <property type="entry name" value="ribo_prot_ABC_F"/>
    <property type="match status" value="1"/>
</dbReference>
<dbReference type="PANTHER" id="PTHR42855">
    <property type="entry name" value="ABC TRANSPORTER ATP-BINDING SUBUNIT"/>
    <property type="match status" value="1"/>
</dbReference>
<dbReference type="InterPro" id="IPR017871">
    <property type="entry name" value="ABC_transporter-like_CS"/>
</dbReference>
<dbReference type="PROSITE" id="PS50893">
    <property type="entry name" value="ABC_TRANSPORTER_2"/>
    <property type="match status" value="2"/>
</dbReference>
<dbReference type="RefSeq" id="WP_056977671.1">
    <property type="nucleotide sequence ID" value="NZ_AYZR01000004.1"/>
</dbReference>
<sequence length="504" mass="57271">MGMIKITDVNFQYDGAVDPVFTNLNINIDEKWKLGLIGRNGRGKTTLLKILLGQLKYQGTVQTNLTFRYFPQPVSDPSLETSEVVLQQAQLDDTEIWRVQAELPTLQLSDDVLWRPFNTLSPGEQTKVQLAALFCQPQSFQLIDEPTNHLDQAGRQVVADYLKGKQGFIVVSHDRQFINQIIDHVLAIERQQVQLLNGNYDTWQASFDQQNQFEAKGQAKLQHEIKQLKASATQTKRWAGKAEGQKQQKNPKEQHANLDKGFLGHKAAKIMKRSKAAADKAERAVSEKRKLLKNVDEVSTLTMDYQPVRINQPLLTVTDLQVKYTDDWLAQPVSFQINKGERLFLTGNNGTGKSSILTALQFRDQIEHRGAITWASQVRVSFLEQTFTELRGSLTNYAKQHHLQVEQFFNLLRKLGFERASFQTPLEKMSMGQQRKIGLARSLGEPANLYVWDEPLNYLDLLTRQQIEEVILASQATMLIIDHDVDFMERVATQPAVAVTSLAN</sequence>
<dbReference type="SUPFAM" id="SSF52540">
    <property type="entry name" value="P-loop containing nucleoside triphosphate hydrolases"/>
    <property type="match status" value="2"/>
</dbReference>
<feature type="compositionally biased region" description="Basic and acidic residues" evidence="3">
    <location>
        <begin position="243"/>
        <end position="257"/>
    </location>
</feature>
<dbReference type="CDD" id="cd03221">
    <property type="entry name" value="ABCF_EF-3"/>
    <property type="match status" value="1"/>
</dbReference>